<dbReference type="KEGG" id="crq:GCK72_013966"/>
<dbReference type="AlphaFoldDB" id="A0A6A5GQ38"/>
<dbReference type="CTD" id="78775843"/>
<name>A0A6A5GQ38_CAERE</name>
<accession>A0A6A5GQ38</accession>
<dbReference type="EMBL" id="WUAV01000004">
    <property type="protein sequence ID" value="KAF1757510.1"/>
    <property type="molecule type" value="Genomic_DNA"/>
</dbReference>
<protein>
    <recommendedName>
        <fullName evidence="3">F-box associated domain-containing protein</fullName>
    </recommendedName>
</protein>
<organism evidence="1 2">
    <name type="scientific">Caenorhabditis remanei</name>
    <name type="common">Caenorhabditis vulgaris</name>
    <dbReference type="NCBI Taxonomy" id="31234"/>
    <lineage>
        <taxon>Eukaryota</taxon>
        <taxon>Metazoa</taxon>
        <taxon>Ecdysozoa</taxon>
        <taxon>Nematoda</taxon>
        <taxon>Chromadorea</taxon>
        <taxon>Rhabditida</taxon>
        <taxon>Rhabditina</taxon>
        <taxon>Rhabditomorpha</taxon>
        <taxon>Rhabditoidea</taxon>
        <taxon>Rhabditidae</taxon>
        <taxon>Peloderinae</taxon>
        <taxon>Caenorhabditis</taxon>
    </lineage>
</organism>
<dbReference type="GeneID" id="78775843"/>
<reference evidence="1 2" key="1">
    <citation type="submission" date="2019-12" db="EMBL/GenBank/DDBJ databases">
        <title>Chromosome-level assembly of the Caenorhabditis remanei genome.</title>
        <authorList>
            <person name="Teterina A.A."/>
            <person name="Willis J.H."/>
            <person name="Phillips P.C."/>
        </authorList>
    </citation>
    <scope>NUCLEOTIDE SEQUENCE [LARGE SCALE GENOMIC DNA]</scope>
    <source>
        <strain evidence="1 2">PX506</strain>
        <tissue evidence="1">Whole organism</tissue>
    </source>
</reference>
<dbReference type="RefSeq" id="XP_053584855.1">
    <property type="nucleotide sequence ID" value="XM_053730083.1"/>
</dbReference>
<sequence length="189" mass="21435">MDVKIYDSSDEIVQNALNHHMTTLLNKPTDVELEITVEMLVYSIPKISNLETTVLKGKIVEADVVEKFLSINPSHKNVRVHTEITGSLKKNSLLFGIQFLHLSDETLPVNIILPYFTGEHLTIATPKCDNSAIIEFLNSWISCKKYQNIRTVIILSTNGSPMNPTEILGNFRTSRGPSRRPYEYMYPVK</sequence>
<evidence type="ECO:0000313" key="2">
    <source>
        <dbReference type="Proteomes" id="UP000483820"/>
    </source>
</evidence>
<evidence type="ECO:0000313" key="1">
    <source>
        <dbReference type="EMBL" id="KAF1757510.1"/>
    </source>
</evidence>
<dbReference type="Proteomes" id="UP000483820">
    <property type="component" value="Chromosome IV"/>
</dbReference>
<comment type="caution">
    <text evidence="1">The sequence shown here is derived from an EMBL/GenBank/DDBJ whole genome shotgun (WGS) entry which is preliminary data.</text>
</comment>
<dbReference type="PANTHER" id="PTHR21503">
    <property type="entry name" value="F-BOX-CONTAINING HYPOTHETICAL PROTEIN C.ELEGANS"/>
    <property type="match status" value="1"/>
</dbReference>
<proteinExistence type="predicted"/>
<evidence type="ECO:0008006" key="3">
    <source>
        <dbReference type="Google" id="ProtNLM"/>
    </source>
</evidence>
<gene>
    <name evidence="1" type="ORF">GCK72_013966</name>
</gene>
<dbReference type="PANTHER" id="PTHR21503:SF8">
    <property type="entry name" value="F-BOX ASSOCIATED DOMAIN-CONTAINING PROTEIN-RELATED"/>
    <property type="match status" value="1"/>
</dbReference>